<evidence type="ECO:0000313" key="10">
    <source>
        <dbReference type="Proteomes" id="UP000179113"/>
    </source>
</evidence>
<dbReference type="Pfam" id="PF00535">
    <property type="entry name" value="Glycos_transf_2"/>
    <property type="match status" value="1"/>
</dbReference>
<reference evidence="9 10" key="1">
    <citation type="journal article" date="2016" name="Nat. Commun.">
        <title>Thousands of microbial genomes shed light on interconnected biogeochemical processes in an aquifer system.</title>
        <authorList>
            <person name="Anantharaman K."/>
            <person name="Brown C.T."/>
            <person name="Hug L.A."/>
            <person name="Sharon I."/>
            <person name="Castelle C.J."/>
            <person name="Probst A.J."/>
            <person name="Thomas B.C."/>
            <person name="Singh A."/>
            <person name="Wilkins M.J."/>
            <person name="Karaoz U."/>
            <person name="Brodie E.L."/>
            <person name="Williams K.H."/>
            <person name="Hubbard S.S."/>
            <person name="Banfield J.F."/>
        </authorList>
    </citation>
    <scope>NUCLEOTIDE SEQUENCE [LARGE SCALE GENOMIC DNA]</scope>
</reference>
<feature type="transmembrane region" description="Helical" evidence="7">
    <location>
        <begin position="231"/>
        <end position="262"/>
    </location>
</feature>
<name>A0A1F4WI61_UNCKA</name>
<feature type="transmembrane region" description="Helical" evidence="7">
    <location>
        <begin position="268"/>
        <end position="287"/>
    </location>
</feature>
<dbReference type="Proteomes" id="UP000179113">
    <property type="component" value="Unassembled WGS sequence"/>
</dbReference>
<dbReference type="PANTHER" id="PTHR48090">
    <property type="entry name" value="UNDECAPRENYL-PHOSPHATE 4-DEOXY-4-FORMAMIDO-L-ARABINOSE TRANSFERASE-RELATED"/>
    <property type="match status" value="1"/>
</dbReference>
<dbReference type="InterPro" id="IPR029044">
    <property type="entry name" value="Nucleotide-diphossugar_trans"/>
</dbReference>
<keyword evidence="2" id="KW-0328">Glycosyltransferase</keyword>
<dbReference type="InterPro" id="IPR001173">
    <property type="entry name" value="Glyco_trans_2-like"/>
</dbReference>
<evidence type="ECO:0000256" key="3">
    <source>
        <dbReference type="ARBA" id="ARBA00022679"/>
    </source>
</evidence>
<dbReference type="InterPro" id="IPR050256">
    <property type="entry name" value="Glycosyltransferase_2"/>
</dbReference>
<keyword evidence="5 7" id="KW-1133">Transmembrane helix</keyword>
<dbReference type="SUPFAM" id="SSF53448">
    <property type="entry name" value="Nucleotide-diphospho-sugar transferases"/>
    <property type="match status" value="1"/>
</dbReference>
<keyword evidence="4 7" id="KW-0812">Transmembrane</keyword>
<proteinExistence type="predicted"/>
<keyword evidence="6 7" id="KW-0472">Membrane</keyword>
<keyword evidence="3 9" id="KW-0808">Transferase</keyword>
<evidence type="ECO:0000256" key="7">
    <source>
        <dbReference type="SAM" id="Phobius"/>
    </source>
</evidence>
<dbReference type="EMBL" id="MEWA01000027">
    <property type="protein sequence ID" value="OGC69112.1"/>
    <property type="molecule type" value="Genomic_DNA"/>
</dbReference>
<organism evidence="9 10">
    <name type="scientific">candidate division WWE3 bacterium RIFOXYC1_FULL_39_7</name>
    <dbReference type="NCBI Taxonomy" id="1802643"/>
    <lineage>
        <taxon>Bacteria</taxon>
        <taxon>Katanobacteria</taxon>
    </lineage>
</organism>
<protein>
    <submittedName>
        <fullName evidence="9">Glycosyltransferase</fullName>
    </submittedName>
</protein>
<accession>A0A1F4WI61</accession>
<evidence type="ECO:0000259" key="8">
    <source>
        <dbReference type="Pfam" id="PF00535"/>
    </source>
</evidence>
<evidence type="ECO:0000256" key="6">
    <source>
        <dbReference type="ARBA" id="ARBA00023136"/>
    </source>
</evidence>
<dbReference type="GO" id="GO:0016757">
    <property type="term" value="F:glycosyltransferase activity"/>
    <property type="evidence" value="ECO:0007669"/>
    <property type="project" value="UniProtKB-KW"/>
</dbReference>
<evidence type="ECO:0000256" key="2">
    <source>
        <dbReference type="ARBA" id="ARBA00022676"/>
    </source>
</evidence>
<evidence type="ECO:0000256" key="5">
    <source>
        <dbReference type="ARBA" id="ARBA00022989"/>
    </source>
</evidence>
<evidence type="ECO:0000313" key="9">
    <source>
        <dbReference type="EMBL" id="OGC69112.1"/>
    </source>
</evidence>
<comment type="subcellular location">
    <subcellularLocation>
        <location evidence="1">Membrane</location>
        <topology evidence="1">Multi-pass membrane protein</topology>
    </subcellularLocation>
</comment>
<feature type="domain" description="Glycosyltransferase 2-like" evidence="8">
    <location>
        <begin position="6"/>
        <end position="165"/>
    </location>
</feature>
<dbReference type="CDD" id="cd04187">
    <property type="entry name" value="DPM1_like_bac"/>
    <property type="match status" value="1"/>
</dbReference>
<gene>
    <name evidence="9" type="ORF">A2415_00405</name>
</gene>
<dbReference type="PANTHER" id="PTHR48090:SF1">
    <property type="entry name" value="PROPHAGE BACTOPRENOL GLUCOSYL TRANSFERASE HOMOLOG"/>
    <property type="match status" value="1"/>
</dbReference>
<dbReference type="GO" id="GO:0005886">
    <property type="term" value="C:plasma membrane"/>
    <property type="evidence" value="ECO:0007669"/>
    <property type="project" value="TreeGrafter"/>
</dbReference>
<evidence type="ECO:0000256" key="1">
    <source>
        <dbReference type="ARBA" id="ARBA00004141"/>
    </source>
</evidence>
<evidence type="ECO:0000256" key="4">
    <source>
        <dbReference type="ARBA" id="ARBA00022692"/>
    </source>
</evidence>
<dbReference type="Gene3D" id="3.90.550.10">
    <property type="entry name" value="Spore Coat Polysaccharide Biosynthesis Protein SpsA, Chain A"/>
    <property type="match status" value="1"/>
</dbReference>
<dbReference type="AlphaFoldDB" id="A0A1F4WI61"/>
<sequence>MNIYLSIVIPIYNEEKNIPELYKQLKPILKKLSSKHEIIYINDGSRDNSLSLLKSLRRKDKKVKIINFSRNFGHMAALSAGLTHATGKKVVIMDADLQDPPKVIPEMYKKSHQGYDVVYAVKKDRKESVIKRLMFSTFYTILNSIAQFKMPPNAGTFSLIDKKIAKIINSLPEKNRYFSGLRFWTGFSQTEVIYERQARFAGKSIPLRKHLKLAMDGMISFSHIPLKISSLLGFIFAIISSVLIIIIVLAKIFFGIGIIGWASTMSTILFVGSLQLLTLGIIGEYLARIYDEVKSRPEYIVSEKIGF</sequence>
<comment type="caution">
    <text evidence="9">The sequence shown here is derived from an EMBL/GenBank/DDBJ whole genome shotgun (WGS) entry which is preliminary data.</text>
</comment>